<name>A0A4R0R3M5_9APHY</name>
<dbReference type="InterPro" id="IPR018946">
    <property type="entry name" value="PhoD-like_MPP"/>
</dbReference>
<keyword evidence="5" id="KW-1185">Reference proteome</keyword>
<dbReference type="STRING" id="92696.A0A4R0R3M5"/>
<feature type="chain" id="PRO_5021013546" description="PhoD-like phosphatase metallophosphatase domain-containing protein" evidence="1">
    <location>
        <begin position="19"/>
        <end position="677"/>
    </location>
</feature>
<dbReference type="Pfam" id="PF09423">
    <property type="entry name" value="PhoD"/>
    <property type="match status" value="1"/>
</dbReference>
<dbReference type="OrthoDB" id="29024at2759"/>
<dbReference type="SUPFAM" id="SSF56300">
    <property type="entry name" value="Metallo-dependent phosphatases"/>
    <property type="match status" value="1"/>
</dbReference>
<feature type="signal peptide" evidence="1">
    <location>
        <begin position="1"/>
        <end position="18"/>
    </location>
</feature>
<feature type="domain" description="PhoD-like phosphatase metallophosphatase" evidence="2">
    <location>
        <begin position="211"/>
        <end position="572"/>
    </location>
</feature>
<sequence>MRSSFAVAFAAALGYVQATELLDRNLAYRSPFLDVPDFSHDTRAIQARHIELAKRQTVDASGFSDDHYPTFYGGDFSNAPFLWSGGVNFTHSVASGDPDDSSILLWTRAVPIASSSGTVPDQSVPVCVSFKIFDNQKLSGRPVDSGEAFTSYDVDFTLKVEATGLKPDTKYWFQFADCINPTTVSPVGATRTLSHPDTPADQVNGGKPLTLAVFSCSQFQAGYFNAYGVAAHNTSADVFVHLGDYIYESLGSGAKIGRQVLGRELATIFDYRQRLNQYRTDVSLRTAHETGPWITVWVCIALSDDHEVADQSWKAGTANSNDSTTGCKFSASGACFTDRKMAGVRAYHEWMPIRQVAVDDKLRIWRNFQIGKLLDLTMLDTRQYDRDITDLYYNTVIQSISGFNNRSLMGAAQEQWFSQTLDQSKKRGAVWRIVGQQIVFIQLNETALLGGFDVDAWDGYKANRQRILDHLYANKVSNTLILSGDSHANWVSDLAHPNDTTTYDPVSGKGAIGVEFAGTAVTSGSPFGSLSSTDADAVSSLLTGINPDLQWSEGHFRGFFTLTIDPHNVKATYYAMRNISNANLDSFASAVFNVKAGENKLSRPVAGGNVTAGALKGKAVPSASAIIASIVSSVTAAEAESATATAAASSAAATAASSFANSVVSGTSIVASSSTAA</sequence>
<dbReference type="PANTHER" id="PTHR43606">
    <property type="entry name" value="PHOSPHATASE, PUTATIVE (AFU_ORTHOLOGUE AFUA_6G08710)-RELATED"/>
    <property type="match status" value="1"/>
</dbReference>
<dbReference type="EMBL" id="RWJN01000428">
    <property type="protein sequence ID" value="TCD61811.1"/>
    <property type="molecule type" value="Genomic_DNA"/>
</dbReference>
<dbReference type="InterPro" id="IPR029052">
    <property type="entry name" value="Metallo-depent_PP-like"/>
</dbReference>
<evidence type="ECO:0000259" key="3">
    <source>
        <dbReference type="Pfam" id="PF16655"/>
    </source>
</evidence>
<reference evidence="4 5" key="1">
    <citation type="submission" date="2018-11" db="EMBL/GenBank/DDBJ databases">
        <title>Genome assembly of Steccherinum ochraceum LE-BIN_3174, the white-rot fungus of the Steccherinaceae family (The Residual Polyporoid clade, Polyporales, Basidiomycota).</title>
        <authorList>
            <person name="Fedorova T.V."/>
            <person name="Glazunova O.A."/>
            <person name="Landesman E.O."/>
            <person name="Moiseenko K.V."/>
            <person name="Psurtseva N.V."/>
            <person name="Savinova O.S."/>
            <person name="Shakhova N.V."/>
            <person name="Tyazhelova T.V."/>
            <person name="Vasina D.V."/>
        </authorList>
    </citation>
    <scope>NUCLEOTIDE SEQUENCE [LARGE SCALE GENOMIC DNA]</scope>
    <source>
        <strain evidence="4 5">LE-BIN_3174</strain>
    </source>
</reference>
<evidence type="ECO:0008006" key="6">
    <source>
        <dbReference type="Google" id="ProtNLM"/>
    </source>
</evidence>
<dbReference type="InterPro" id="IPR032093">
    <property type="entry name" value="PhoD_N"/>
</dbReference>
<evidence type="ECO:0000313" key="5">
    <source>
        <dbReference type="Proteomes" id="UP000292702"/>
    </source>
</evidence>
<evidence type="ECO:0000256" key="1">
    <source>
        <dbReference type="SAM" id="SignalP"/>
    </source>
</evidence>
<feature type="domain" description="Phospholipase D N-terminal" evidence="3">
    <location>
        <begin position="91"/>
        <end position="192"/>
    </location>
</feature>
<protein>
    <recommendedName>
        <fullName evidence="6">PhoD-like phosphatase metallophosphatase domain-containing protein</fullName>
    </recommendedName>
</protein>
<keyword evidence="1" id="KW-0732">Signal</keyword>
<organism evidence="4 5">
    <name type="scientific">Steccherinum ochraceum</name>
    <dbReference type="NCBI Taxonomy" id="92696"/>
    <lineage>
        <taxon>Eukaryota</taxon>
        <taxon>Fungi</taxon>
        <taxon>Dikarya</taxon>
        <taxon>Basidiomycota</taxon>
        <taxon>Agaricomycotina</taxon>
        <taxon>Agaricomycetes</taxon>
        <taxon>Polyporales</taxon>
        <taxon>Steccherinaceae</taxon>
        <taxon>Steccherinum</taxon>
    </lineage>
</organism>
<dbReference type="InterPro" id="IPR052900">
    <property type="entry name" value="Phospholipid_Metab_Enz"/>
</dbReference>
<dbReference type="Gene3D" id="2.60.40.380">
    <property type="entry name" value="Purple acid phosphatase-like, N-terminal"/>
    <property type="match status" value="1"/>
</dbReference>
<dbReference type="Proteomes" id="UP000292702">
    <property type="component" value="Unassembled WGS sequence"/>
</dbReference>
<dbReference type="CDD" id="cd07389">
    <property type="entry name" value="MPP_PhoD"/>
    <property type="match status" value="1"/>
</dbReference>
<dbReference type="InterPro" id="IPR038607">
    <property type="entry name" value="PhoD-like_sf"/>
</dbReference>
<dbReference type="Pfam" id="PF16655">
    <property type="entry name" value="PhoD_N"/>
    <property type="match status" value="1"/>
</dbReference>
<gene>
    <name evidence="4" type="ORF">EIP91_007876</name>
</gene>
<evidence type="ECO:0000313" key="4">
    <source>
        <dbReference type="EMBL" id="TCD61811.1"/>
    </source>
</evidence>
<dbReference type="AlphaFoldDB" id="A0A4R0R3M5"/>
<evidence type="ECO:0000259" key="2">
    <source>
        <dbReference type="Pfam" id="PF09423"/>
    </source>
</evidence>
<comment type="caution">
    <text evidence="4">The sequence shown here is derived from an EMBL/GenBank/DDBJ whole genome shotgun (WGS) entry which is preliminary data.</text>
</comment>
<dbReference type="PANTHER" id="PTHR43606:SF7">
    <property type="entry name" value="PHOSPHATASE, PUTATIVE (AFU_ORTHOLOGUE AFUA_6G08710)-RELATED"/>
    <property type="match status" value="1"/>
</dbReference>
<dbReference type="Gene3D" id="3.60.21.70">
    <property type="entry name" value="PhoD-like phosphatase"/>
    <property type="match status" value="1"/>
</dbReference>
<accession>A0A4R0R3M5</accession>
<proteinExistence type="predicted"/>